<keyword evidence="3" id="KW-1185">Reference proteome</keyword>
<evidence type="ECO:0000256" key="1">
    <source>
        <dbReference type="SAM" id="Phobius"/>
    </source>
</evidence>
<keyword evidence="1" id="KW-0812">Transmembrane</keyword>
<dbReference type="RefSeq" id="WP_079683483.1">
    <property type="nucleotide sequence ID" value="NZ_FUYQ01000013.1"/>
</dbReference>
<protein>
    <submittedName>
        <fullName evidence="2">Uncharacterized protein</fullName>
    </submittedName>
</protein>
<proteinExistence type="predicted"/>
<feature type="transmembrane region" description="Helical" evidence="1">
    <location>
        <begin position="17"/>
        <end position="35"/>
    </location>
</feature>
<evidence type="ECO:0000313" key="3">
    <source>
        <dbReference type="Proteomes" id="UP000190852"/>
    </source>
</evidence>
<accession>A0A1T5CMA8</accession>
<evidence type="ECO:0000313" key="2">
    <source>
        <dbReference type="EMBL" id="SKB60638.1"/>
    </source>
</evidence>
<feature type="transmembrane region" description="Helical" evidence="1">
    <location>
        <begin position="41"/>
        <end position="58"/>
    </location>
</feature>
<dbReference type="EMBL" id="FUYQ01000013">
    <property type="protein sequence ID" value="SKB60638.1"/>
    <property type="molecule type" value="Genomic_DNA"/>
</dbReference>
<name>A0A1T5CMA8_9BACT</name>
<organism evidence="2 3">
    <name type="scientific">Parabacteroides chartae</name>
    <dbReference type="NCBI Taxonomy" id="1037355"/>
    <lineage>
        <taxon>Bacteria</taxon>
        <taxon>Pseudomonadati</taxon>
        <taxon>Bacteroidota</taxon>
        <taxon>Bacteroidia</taxon>
        <taxon>Bacteroidales</taxon>
        <taxon>Tannerellaceae</taxon>
        <taxon>Parabacteroides</taxon>
    </lineage>
</organism>
<sequence length="128" mass="14747">MTTGQNQPKKKTLRKQIILVSIVLFLLVYLASTWLGEGGRVQKFSFLLFFHMIFIHISQNKASIKEMIATKKVNVITTLTFISFVVMLNNFVLVLFGVSFTNMTVHYWLVGIFLILAVIHSIERLLKR</sequence>
<dbReference type="Proteomes" id="UP000190852">
    <property type="component" value="Unassembled WGS sequence"/>
</dbReference>
<dbReference type="AlphaFoldDB" id="A0A1T5CMA8"/>
<reference evidence="3" key="1">
    <citation type="submission" date="2017-02" db="EMBL/GenBank/DDBJ databases">
        <authorList>
            <person name="Varghese N."/>
            <person name="Submissions S."/>
        </authorList>
    </citation>
    <scope>NUCLEOTIDE SEQUENCE [LARGE SCALE GENOMIC DNA]</scope>
    <source>
        <strain evidence="3">DSM 24967</strain>
    </source>
</reference>
<feature type="transmembrane region" description="Helical" evidence="1">
    <location>
        <begin position="79"/>
        <end position="100"/>
    </location>
</feature>
<gene>
    <name evidence="2" type="ORF">SAMN05660349_01974</name>
</gene>
<feature type="transmembrane region" description="Helical" evidence="1">
    <location>
        <begin position="106"/>
        <end position="126"/>
    </location>
</feature>
<keyword evidence="1" id="KW-0472">Membrane</keyword>
<keyword evidence="1" id="KW-1133">Transmembrane helix</keyword>